<comment type="caution">
    <text evidence="2">The sequence shown here is derived from an EMBL/GenBank/DDBJ whole genome shotgun (WGS) entry which is preliminary data.</text>
</comment>
<dbReference type="PROSITE" id="PS51257">
    <property type="entry name" value="PROKAR_LIPOPROTEIN"/>
    <property type="match status" value="1"/>
</dbReference>
<evidence type="ECO:0000313" key="2">
    <source>
        <dbReference type="EMBL" id="TGK01087.1"/>
    </source>
</evidence>
<dbReference type="AlphaFoldDB" id="A0A4R9FT34"/>
<dbReference type="EMBL" id="RQEP01000018">
    <property type="protein sequence ID" value="TGK01087.1"/>
    <property type="molecule type" value="Genomic_DNA"/>
</dbReference>
<dbReference type="SUPFAM" id="SSF56601">
    <property type="entry name" value="beta-lactamase/transpeptidase-like"/>
    <property type="match status" value="1"/>
</dbReference>
<dbReference type="Gene3D" id="3.40.710.10">
    <property type="entry name" value="DD-peptidase/beta-lactamase superfamily"/>
    <property type="match status" value="1"/>
</dbReference>
<reference evidence="2" key="1">
    <citation type="journal article" date="2019" name="PLoS Negl. Trop. Dis.">
        <title>Revisiting the worldwide diversity of Leptospira species in the environment.</title>
        <authorList>
            <person name="Vincent A.T."/>
            <person name="Schiettekatte O."/>
            <person name="Bourhy P."/>
            <person name="Veyrier F.J."/>
            <person name="Picardeau M."/>
        </authorList>
    </citation>
    <scope>NUCLEOTIDE SEQUENCE [LARGE SCALE GENOMIC DNA]</scope>
    <source>
        <strain evidence="2">SSS9</strain>
    </source>
</reference>
<gene>
    <name evidence="2" type="ORF">EHO59_14335</name>
</gene>
<dbReference type="PANTHER" id="PTHR43283">
    <property type="entry name" value="BETA-LACTAMASE-RELATED"/>
    <property type="match status" value="1"/>
</dbReference>
<dbReference type="GO" id="GO:0016787">
    <property type="term" value="F:hydrolase activity"/>
    <property type="evidence" value="ECO:0007669"/>
    <property type="project" value="UniProtKB-KW"/>
</dbReference>
<accession>A0A4R9FT34</accession>
<dbReference type="PANTHER" id="PTHR43283:SF7">
    <property type="entry name" value="BETA-LACTAMASE-RELATED DOMAIN-CONTAINING PROTEIN"/>
    <property type="match status" value="1"/>
</dbReference>
<keyword evidence="2" id="KW-0378">Hydrolase</keyword>
<keyword evidence="3" id="KW-1185">Reference proteome</keyword>
<evidence type="ECO:0000313" key="3">
    <source>
        <dbReference type="Proteomes" id="UP000297453"/>
    </source>
</evidence>
<feature type="domain" description="Beta-lactamase-related" evidence="1">
    <location>
        <begin position="54"/>
        <end position="346"/>
    </location>
</feature>
<protein>
    <submittedName>
        <fullName evidence="2">Class C beta-lactamase-related serine hydrolase</fullName>
    </submittedName>
</protein>
<dbReference type="Proteomes" id="UP000297453">
    <property type="component" value="Unassembled WGS sequence"/>
</dbReference>
<organism evidence="2 3">
    <name type="scientific">Leptospira semungkisensis</name>
    <dbReference type="NCBI Taxonomy" id="2484985"/>
    <lineage>
        <taxon>Bacteria</taxon>
        <taxon>Pseudomonadati</taxon>
        <taxon>Spirochaetota</taxon>
        <taxon>Spirochaetia</taxon>
        <taxon>Leptospirales</taxon>
        <taxon>Leptospiraceae</taxon>
        <taxon>Leptospira</taxon>
    </lineage>
</organism>
<sequence length="362" mass="40787">MRALVFLFFICFLFTSCGRETFPYSARIQVADGEALQSLSRWSTEGLFRESNGKVRTNAILVLHKGKICVEAYFSEFGPETLHPTWSISKFLLNGALAEAVTSGKVNLDDPVQSYLGNNNVFFAENLKVKDLLFFASGLDWKERYEWAPVNSDILEILYGSAHSDMIGYISKLGFSYKPGENVAYSSADSNLLSAVLSKASGKDFPVRFFKSVGIDSFVWEKDGKDIPVASSYAYLSARDLAILGRFYIEEGWGSPSGLFPKNWINDTFHEHSSSKKRPWYLSWLPLPPMGGHVYLNRFDSDPGKPFFSSLSEDSFFASGHWGQFLIVDPKKDLVIVRFGNDRGGRFPMKDFLNRLLPILQE</sequence>
<dbReference type="RefSeq" id="WP_135589109.1">
    <property type="nucleotide sequence ID" value="NZ_RQEP01000018.1"/>
</dbReference>
<dbReference type="OrthoDB" id="9773047at2"/>
<dbReference type="InterPro" id="IPR012338">
    <property type="entry name" value="Beta-lactam/transpept-like"/>
</dbReference>
<proteinExistence type="predicted"/>
<dbReference type="InterPro" id="IPR001466">
    <property type="entry name" value="Beta-lactam-related"/>
</dbReference>
<dbReference type="InterPro" id="IPR050789">
    <property type="entry name" value="Diverse_Enzym_Activities"/>
</dbReference>
<dbReference type="Pfam" id="PF00144">
    <property type="entry name" value="Beta-lactamase"/>
    <property type="match status" value="1"/>
</dbReference>
<name>A0A4R9FT34_9LEPT</name>
<evidence type="ECO:0000259" key="1">
    <source>
        <dbReference type="Pfam" id="PF00144"/>
    </source>
</evidence>